<sequence length="163" mass="18591">MPITEEDEVEREVPTTTYDDPKRIIPGTNMPLGLADELARRLSEQEDETTVHLISSTDTIPKERSLYSLSSKNHSYSFSIKKEEDSYQEKKSKHHFMEPCGKKVKRKTGVIEKCNSVEIVCLDVNSLLNLGELQMENPESDEKAGKIAKKIKEFAKVYKEANK</sequence>
<dbReference type="EMBL" id="CM042020">
    <property type="protein sequence ID" value="KAI3821235.1"/>
    <property type="molecule type" value="Genomic_DNA"/>
</dbReference>
<reference evidence="1 2" key="2">
    <citation type="journal article" date="2022" name="Mol. Ecol. Resour.">
        <title>The genomes of chicory, endive, great burdock and yacon provide insights into Asteraceae paleo-polyploidization history and plant inulin production.</title>
        <authorList>
            <person name="Fan W."/>
            <person name="Wang S."/>
            <person name="Wang H."/>
            <person name="Wang A."/>
            <person name="Jiang F."/>
            <person name="Liu H."/>
            <person name="Zhao H."/>
            <person name="Xu D."/>
            <person name="Zhang Y."/>
        </authorList>
    </citation>
    <scope>NUCLEOTIDE SEQUENCE [LARGE SCALE GENOMIC DNA]</scope>
    <source>
        <strain evidence="2">cv. Yunnan</strain>
        <tissue evidence="1">Leaves</tissue>
    </source>
</reference>
<gene>
    <name evidence="1" type="ORF">L1987_08797</name>
</gene>
<evidence type="ECO:0000313" key="2">
    <source>
        <dbReference type="Proteomes" id="UP001056120"/>
    </source>
</evidence>
<accession>A0ACB9JLP9</accession>
<proteinExistence type="predicted"/>
<keyword evidence="2" id="KW-1185">Reference proteome</keyword>
<name>A0ACB9JLP9_9ASTR</name>
<reference evidence="2" key="1">
    <citation type="journal article" date="2022" name="Mol. Ecol. Resour.">
        <title>The genomes of chicory, endive, great burdock and yacon provide insights into Asteraceae palaeo-polyploidization history and plant inulin production.</title>
        <authorList>
            <person name="Fan W."/>
            <person name="Wang S."/>
            <person name="Wang H."/>
            <person name="Wang A."/>
            <person name="Jiang F."/>
            <person name="Liu H."/>
            <person name="Zhao H."/>
            <person name="Xu D."/>
            <person name="Zhang Y."/>
        </authorList>
    </citation>
    <scope>NUCLEOTIDE SEQUENCE [LARGE SCALE GENOMIC DNA]</scope>
    <source>
        <strain evidence="2">cv. Yunnan</strain>
    </source>
</reference>
<protein>
    <submittedName>
        <fullName evidence="1">Uncharacterized protein</fullName>
    </submittedName>
</protein>
<evidence type="ECO:0000313" key="1">
    <source>
        <dbReference type="EMBL" id="KAI3821235.1"/>
    </source>
</evidence>
<comment type="caution">
    <text evidence="1">The sequence shown here is derived from an EMBL/GenBank/DDBJ whole genome shotgun (WGS) entry which is preliminary data.</text>
</comment>
<organism evidence="1 2">
    <name type="scientific">Smallanthus sonchifolius</name>
    <dbReference type="NCBI Taxonomy" id="185202"/>
    <lineage>
        <taxon>Eukaryota</taxon>
        <taxon>Viridiplantae</taxon>
        <taxon>Streptophyta</taxon>
        <taxon>Embryophyta</taxon>
        <taxon>Tracheophyta</taxon>
        <taxon>Spermatophyta</taxon>
        <taxon>Magnoliopsida</taxon>
        <taxon>eudicotyledons</taxon>
        <taxon>Gunneridae</taxon>
        <taxon>Pentapetalae</taxon>
        <taxon>asterids</taxon>
        <taxon>campanulids</taxon>
        <taxon>Asterales</taxon>
        <taxon>Asteraceae</taxon>
        <taxon>Asteroideae</taxon>
        <taxon>Heliantheae alliance</taxon>
        <taxon>Millerieae</taxon>
        <taxon>Smallanthus</taxon>
    </lineage>
</organism>
<dbReference type="Proteomes" id="UP001056120">
    <property type="component" value="Linkage Group LG03"/>
</dbReference>